<sequence length="254" mass="28564">MTLELYLWTGYIFIMGLFMGSFFNVVGIRVPEKISLLGRSKCPDCGHQLGVLELIPIIGYIFLRGRCKNCKSHISVKYPIMEFITGFLFAISFVFLHENMIEYILVIVFISLLVIVSVSDLYYQVVPDVVLLVFLPLLLGLRIASPVIVWYEGIIGAVIGFGFMFLMSIYGKIRFQKEALGGGDIKLYGLIGLVLGFNTIFISVLLAGVYGLLYFAILRPKNHYIPFVPFIALGSITAYFVGPYVNEWILNILV</sequence>
<evidence type="ECO:0000259" key="8">
    <source>
        <dbReference type="Pfam" id="PF01478"/>
    </source>
</evidence>
<dbReference type="InterPro" id="IPR050882">
    <property type="entry name" value="Prepilin_peptidase/N-MTase"/>
</dbReference>
<dbReference type="Gene3D" id="1.20.120.1220">
    <property type="match status" value="1"/>
</dbReference>
<feature type="domain" description="Prepilin peptidase A24 N-terminal" evidence="9">
    <location>
        <begin position="14"/>
        <end position="94"/>
    </location>
</feature>
<feature type="transmembrane region" description="Helical" evidence="7">
    <location>
        <begin position="154"/>
        <end position="175"/>
    </location>
</feature>
<dbReference type="PANTHER" id="PTHR30487">
    <property type="entry name" value="TYPE 4 PREPILIN-LIKE PROTEINS LEADER PEPTIDE-PROCESSING ENZYME"/>
    <property type="match status" value="1"/>
</dbReference>
<comment type="similarity">
    <text evidence="2">Belongs to the peptidase A24 family.</text>
</comment>
<proteinExistence type="inferred from homology"/>
<dbReference type="KEGG" id="xcl:G4Z02_09255"/>
<feature type="transmembrane region" description="Helical" evidence="7">
    <location>
        <begin position="187"/>
        <end position="217"/>
    </location>
</feature>
<keyword evidence="11" id="KW-1185">Reference proteome</keyword>
<dbReference type="Pfam" id="PF01478">
    <property type="entry name" value="Peptidase_A24"/>
    <property type="match status" value="1"/>
</dbReference>
<keyword evidence="4 7" id="KW-0812">Transmembrane</keyword>
<protein>
    <submittedName>
        <fullName evidence="10">Prepilin peptidase</fullName>
    </submittedName>
</protein>
<keyword evidence="6 7" id="KW-0472">Membrane</keyword>
<evidence type="ECO:0000256" key="7">
    <source>
        <dbReference type="SAM" id="Phobius"/>
    </source>
</evidence>
<organism evidence="10 11">
    <name type="scientific">Candidatus Xianfuyuplasma coldseepsis</name>
    <dbReference type="NCBI Taxonomy" id="2782163"/>
    <lineage>
        <taxon>Bacteria</taxon>
        <taxon>Bacillati</taxon>
        <taxon>Mycoplasmatota</taxon>
        <taxon>Mollicutes</taxon>
        <taxon>Candidatus Izemoplasmatales</taxon>
        <taxon>Candidatus Izemoplasmataceae</taxon>
        <taxon>Candidatus Xianfuyuplasma</taxon>
    </lineage>
</organism>
<feature type="transmembrane region" description="Helical" evidence="7">
    <location>
        <begin position="78"/>
        <end position="97"/>
    </location>
</feature>
<comment type="subcellular location">
    <subcellularLocation>
        <location evidence="1">Cell membrane</location>
        <topology evidence="1">Multi-pass membrane protein</topology>
    </subcellularLocation>
</comment>
<evidence type="ECO:0000256" key="1">
    <source>
        <dbReference type="ARBA" id="ARBA00004651"/>
    </source>
</evidence>
<feature type="transmembrane region" description="Helical" evidence="7">
    <location>
        <begin position="6"/>
        <end position="26"/>
    </location>
</feature>
<evidence type="ECO:0000256" key="4">
    <source>
        <dbReference type="ARBA" id="ARBA00022692"/>
    </source>
</evidence>
<dbReference type="Proteomes" id="UP000514720">
    <property type="component" value="Chromosome"/>
</dbReference>
<name>A0A7L7KUK8_9MOLU</name>
<feature type="domain" description="Prepilin type IV endopeptidase peptidase" evidence="8">
    <location>
        <begin position="107"/>
        <end position="215"/>
    </location>
</feature>
<dbReference type="InterPro" id="IPR010627">
    <property type="entry name" value="Prepilin_pept_A24_N"/>
</dbReference>
<evidence type="ECO:0000313" key="11">
    <source>
        <dbReference type="Proteomes" id="UP000514720"/>
    </source>
</evidence>
<dbReference type="Pfam" id="PF06750">
    <property type="entry name" value="A24_N_bact"/>
    <property type="match status" value="1"/>
</dbReference>
<evidence type="ECO:0000256" key="2">
    <source>
        <dbReference type="ARBA" id="ARBA00005801"/>
    </source>
</evidence>
<dbReference type="AlphaFoldDB" id="A0A7L7KUK8"/>
<evidence type="ECO:0000256" key="5">
    <source>
        <dbReference type="ARBA" id="ARBA00022989"/>
    </source>
</evidence>
<feature type="transmembrane region" description="Helical" evidence="7">
    <location>
        <begin position="223"/>
        <end position="242"/>
    </location>
</feature>
<reference evidence="10 11" key="1">
    <citation type="submission" date="2020-02" db="EMBL/GenBank/DDBJ databases">
        <authorList>
            <person name="Zheng R.K."/>
            <person name="Sun C.M."/>
        </authorList>
    </citation>
    <scope>NUCLEOTIDE SEQUENCE [LARGE SCALE GENOMIC DNA]</scope>
    <source>
        <strain evidence="11">zrk13</strain>
    </source>
</reference>
<gene>
    <name evidence="10" type="ORF">G4Z02_09255</name>
</gene>
<dbReference type="RefSeq" id="WP_258877740.1">
    <property type="nucleotide sequence ID" value="NZ_CP048914.1"/>
</dbReference>
<dbReference type="GO" id="GO:0006465">
    <property type="term" value="P:signal peptide processing"/>
    <property type="evidence" value="ECO:0007669"/>
    <property type="project" value="TreeGrafter"/>
</dbReference>
<dbReference type="GO" id="GO:0005886">
    <property type="term" value="C:plasma membrane"/>
    <property type="evidence" value="ECO:0007669"/>
    <property type="project" value="UniProtKB-SubCell"/>
</dbReference>
<dbReference type="GO" id="GO:0004190">
    <property type="term" value="F:aspartic-type endopeptidase activity"/>
    <property type="evidence" value="ECO:0007669"/>
    <property type="project" value="InterPro"/>
</dbReference>
<dbReference type="PANTHER" id="PTHR30487:SF0">
    <property type="entry name" value="PREPILIN LEADER PEPTIDASE_N-METHYLTRANSFERASE-RELATED"/>
    <property type="match status" value="1"/>
</dbReference>
<keyword evidence="5 7" id="KW-1133">Transmembrane helix</keyword>
<accession>A0A7L7KUK8</accession>
<dbReference type="InterPro" id="IPR000045">
    <property type="entry name" value="Prepilin_IV_endopep_pep"/>
</dbReference>
<keyword evidence="3" id="KW-1003">Cell membrane</keyword>
<evidence type="ECO:0000256" key="6">
    <source>
        <dbReference type="ARBA" id="ARBA00023136"/>
    </source>
</evidence>
<feature type="transmembrane region" description="Helical" evidence="7">
    <location>
        <begin position="103"/>
        <end position="122"/>
    </location>
</feature>
<evidence type="ECO:0000256" key="3">
    <source>
        <dbReference type="ARBA" id="ARBA00022475"/>
    </source>
</evidence>
<evidence type="ECO:0000313" key="10">
    <source>
        <dbReference type="EMBL" id="QMS85926.1"/>
    </source>
</evidence>
<dbReference type="EMBL" id="CP048914">
    <property type="protein sequence ID" value="QMS85926.1"/>
    <property type="molecule type" value="Genomic_DNA"/>
</dbReference>
<feature type="transmembrane region" description="Helical" evidence="7">
    <location>
        <begin position="129"/>
        <end position="148"/>
    </location>
</feature>
<evidence type="ECO:0000259" key="9">
    <source>
        <dbReference type="Pfam" id="PF06750"/>
    </source>
</evidence>